<evidence type="ECO:0000313" key="3">
    <source>
        <dbReference type="Proteomes" id="UP000199444"/>
    </source>
</evidence>
<proteinExistence type="predicted"/>
<dbReference type="EMBL" id="FNKD01000002">
    <property type="protein sequence ID" value="SDQ66940.1"/>
    <property type="molecule type" value="Genomic_DNA"/>
</dbReference>
<name>A0A1H1CRV9_9BACI</name>
<dbReference type="RefSeq" id="WP_254788759.1">
    <property type="nucleotide sequence ID" value="NZ_FNKD01000002.1"/>
</dbReference>
<accession>A0A1H1CRV9</accession>
<keyword evidence="3" id="KW-1185">Reference proteome</keyword>
<reference evidence="2 3" key="1">
    <citation type="submission" date="2016-10" db="EMBL/GenBank/DDBJ databases">
        <authorList>
            <person name="de Groot N.N."/>
        </authorList>
    </citation>
    <scope>NUCLEOTIDE SEQUENCE [LARGE SCALE GENOMIC DNA]</scope>
    <source>
        <strain evidence="2 3">CGMCC 1.10449</strain>
    </source>
</reference>
<sequence>MSIYKRVMGKDFYRLHPMLQKRYEIQRGMPFTGTGMMESIKGGPKWLFPLFWTGVKFKLLFPEHGENIPFKIVNTPETGRNGEEQIRWERTFYFGTKKRYFNALMSLDSERNIIKDYLGEPRLFYSDLSLDVTAERALKITSKRQRLVLGRLEIPLPTLFQGLATVTEKYVEEKDAYSIHVIVRNPLIGTLFSYEGEFTADDIS</sequence>
<dbReference type="InterPro" id="IPR025311">
    <property type="entry name" value="DUF4166"/>
</dbReference>
<evidence type="ECO:0000313" key="2">
    <source>
        <dbReference type="EMBL" id="SDQ66940.1"/>
    </source>
</evidence>
<dbReference type="Proteomes" id="UP000199444">
    <property type="component" value="Unassembled WGS sequence"/>
</dbReference>
<protein>
    <recommendedName>
        <fullName evidence="1">DUF4166 domain-containing protein</fullName>
    </recommendedName>
</protein>
<dbReference type="STRING" id="553311.SAMN05216231_2377"/>
<feature type="domain" description="DUF4166" evidence="1">
    <location>
        <begin position="15"/>
        <end position="198"/>
    </location>
</feature>
<dbReference type="AlphaFoldDB" id="A0A1H1CRV9"/>
<evidence type="ECO:0000259" key="1">
    <source>
        <dbReference type="Pfam" id="PF13761"/>
    </source>
</evidence>
<organism evidence="2 3">
    <name type="scientific">Virgibacillus salinus</name>
    <dbReference type="NCBI Taxonomy" id="553311"/>
    <lineage>
        <taxon>Bacteria</taxon>
        <taxon>Bacillati</taxon>
        <taxon>Bacillota</taxon>
        <taxon>Bacilli</taxon>
        <taxon>Bacillales</taxon>
        <taxon>Bacillaceae</taxon>
        <taxon>Virgibacillus</taxon>
    </lineage>
</organism>
<gene>
    <name evidence="2" type="ORF">SAMN05216231_2377</name>
</gene>
<dbReference type="Pfam" id="PF13761">
    <property type="entry name" value="DUF4166"/>
    <property type="match status" value="1"/>
</dbReference>